<protein>
    <submittedName>
        <fullName evidence="1">Predicted protein</fullName>
    </submittedName>
</protein>
<dbReference type="HOGENOM" id="CLU_904874_0_0_1"/>
<organism>
    <name type="scientific">Physcomitrium patens</name>
    <name type="common">Spreading-leaved earth moss</name>
    <name type="synonym">Physcomitrella patens</name>
    <dbReference type="NCBI Taxonomy" id="3218"/>
    <lineage>
        <taxon>Eukaryota</taxon>
        <taxon>Viridiplantae</taxon>
        <taxon>Streptophyta</taxon>
        <taxon>Embryophyta</taxon>
        <taxon>Bryophyta</taxon>
        <taxon>Bryophytina</taxon>
        <taxon>Bryopsida</taxon>
        <taxon>Funariidae</taxon>
        <taxon>Funariales</taxon>
        <taxon>Funariaceae</taxon>
        <taxon>Physcomitrium</taxon>
    </lineage>
</organism>
<reference evidence="1" key="1">
    <citation type="journal article" date="2008" name="Science">
        <title>The Physcomitrella genome reveals evolutionary insights into the conquest of land by plants.</title>
        <authorList>
            <person name="Rensing S."/>
            <person name="Lang D."/>
            <person name="Zimmer A."/>
            <person name="Terry A."/>
            <person name="Salamov A."/>
            <person name="Shapiro H."/>
            <person name="Nishiyama T."/>
            <person name="Perroud P.-F."/>
            <person name="Lindquist E."/>
            <person name="Kamisugi Y."/>
            <person name="Tanahashi T."/>
            <person name="Sakakibara K."/>
            <person name="Fujita T."/>
            <person name="Oishi K."/>
            <person name="Shin-I T."/>
            <person name="Kuroki Y."/>
            <person name="Toyoda A."/>
            <person name="Suzuki Y."/>
            <person name="Hashimoto A."/>
            <person name="Yamaguchi K."/>
            <person name="Sugano A."/>
            <person name="Kohara Y."/>
            <person name="Fujiyama A."/>
            <person name="Anterola A."/>
            <person name="Aoki S."/>
            <person name="Ashton N."/>
            <person name="Barbazuk W.B."/>
            <person name="Barker E."/>
            <person name="Bennetzen J."/>
            <person name="Bezanilla M."/>
            <person name="Blankenship R."/>
            <person name="Cho S.H."/>
            <person name="Dutcher S."/>
            <person name="Estelle M."/>
            <person name="Fawcett J.A."/>
            <person name="Gundlach H."/>
            <person name="Hanada K."/>
            <person name="Heyl A."/>
            <person name="Hicks K.A."/>
            <person name="Hugh J."/>
            <person name="Lohr M."/>
            <person name="Mayer K."/>
            <person name="Melkozernov A."/>
            <person name="Murata T."/>
            <person name="Nelson D."/>
            <person name="Pils B."/>
            <person name="Prigge M."/>
            <person name="Reiss B."/>
            <person name="Renner T."/>
            <person name="Rombauts S."/>
            <person name="Rushton P."/>
            <person name="Sanderfoot A."/>
            <person name="Schween G."/>
            <person name="Shiu S.-H."/>
            <person name="Stueber K."/>
            <person name="Theodoulou F.L."/>
            <person name="Tu H."/>
            <person name="Van de Peer Y."/>
            <person name="Verrier P.J."/>
            <person name="Waters E."/>
            <person name="Wood A."/>
            <person name="Yang L."/>
            <person name="Cove D."/>
            <person name="Cuming A."/>
            <person name="Hasebe M."/>
            <person name="Lucas S."/>
            <person name="Mishler D.B."/>
            <person name="Reski R."/>
            <person name="Grigoriev I."/>
            <person name="Quatrano R.S."/>
            <person name="Boore J.L."/>
        </authorList>
    </citation>
    <scope>NUCLEOTIDE SEQUENCE [LARGE SCALE GENOMIC DNA]</scope>
</reference>
<dbReference type="AlphaFoldDB" id="A9U894"/>
<proteinExistence type="predicted"/>
<evidence type="ECO:0000313" key="1">
    <source>
        <dbReference type="EMBL" id="EDQ48109.1"/>
    </source>
</evidence>
<accession>A9U894</accession>
<feature type="non-terminal residue" evidence="1">
    <location>
        <position position="308"/>
    </location>
</feature>
<dbReference type="EMBL" id="DS546892">
    <property type="protein sequence ID" value="EDQ48109.1"/>
    <property type="molecule type" value="Genomic_DNA"/>
</dbReference>
<gene>
    <name evidence="1" type="ORF">PHYPADRAFT_104289</name>
</gene>
<sequence length="308" mass="34952">DVVRHRDHTHDLVLRIKQHSAVLDHVLQISPPPALALVGDNLVRIRCLRPADGFRAKCYLVRDFMAEHVPVKLDDDVHVFSRITAAVSADSNNIVLAEQAERARDNDQAVHMAPADPSAQEGFHILDGLEHRPDFARQRHFLHRTVLDQTAVGNTHVAADRHHFLRILHVHAGHADQGVLLQQRVRVDGRDQRIMRQVDTGIQRIGLAAVFLIYYKQGGIIGIMINASNLLRVDRPPELRIRHFLEPELLDEHIHRIVAGPVVNDDDLVGRIVERQQAVDVLADGQFLIEGRHQQRYRRHQLGAGQRI</sequence>
<name>A9U894_PHYPA</name>
<dbReference type="eggNOG" id="ENOG502SUBG">
    <property type="taxonomic scope" value="Eukaryota"/>
</dbReference>
<feature type="non-terminal residue" evidence="1">
    <location>
        <position position="1"/>
    </location>
</feature>